<dbReference type="EMBL" id="JAUHJS010000004">
    <property type="protein sequence ID" value="MDN4165478.1"/>
    <property type="molecule type" value="Genomic_DNA"/>
</dbReference>
<evidence type="ECO:0000313" key="1">
    <source>
        <dbReference type="EMBL" id="MDN4165478.1"/>
    </source>
</evidence>
<organism evidence="1 2">
    <name type="scientific">Shiella aurantiaca</name>
    <dbReference type="NCBI Taxonomy" id="3058365"/>
    <lineage>
        <taxon>Bacteria</taxon>
        <taxon>Pseudomonadati</taxon>
        <taxon>Bacteroidota</taxon>
        <taxon>Cytophagia</taxon>
        <taxon>Cytophagales</taxon>
        <taxon>Shiellaceae</taxon>
        <taxon>Shiella</taxon>
    </lineage>
</organism>
<comment type="caution">
    <text evidence="1">The sequence shown here is derived from an EMBL/GenBank/DDBJ whole genome shotgun (WGS) entry which is preliminary data.</text>
</comment>
<reference evidence="1" key="1">
    <citation type="submission" date="2023-06" db="EMBL/GenBank/DDBJ databases">
        <title>Cytophagales bacterium Strain LB-30, isolated from soil.</title>
        <authorList>
            <person name="Liu B."/>
        </authorList>
    </citation>
    <scope>NUCLEOTIDE SEQUENCE</scope>
    <source>
        <strain evidence="1">LB-30</strain>
    </source>
</reference>
<accession>A0ABT8F4T7</accession>
<proteinExistence type="predicted"/>
<gene>
    <name evidence="1" type="ORF">QWY31_08200</name>
</gene>
<sequence length="165" mass="18904">MEALTKSIEESLATKNWYAALTVTLILPDISGKIEYPGIGSNKRYANWFNKYVGNCYKSQVGASRNEYIFLSGDDCYALRCSYLHEGTSSITHQRARDVLDDFKFVSPPPSGQIHCNQFDNKLQLQVDIFCRDIIKGVKNWKLEIESDSSKTSRLNEFLKIYELK</sequence>
<keyword evidence="2" id="KW-1185">Reference proteome</keyword>
<dbReference type="Proteomes" id="UP001168552">
    <property type="component" value="Unassembled WGS sequence"/>
</dbReference>
<protein>
    <submittedName>
        <fullName evidence="1">Uncharacterized protein</fullName>
    </submittedName>
</protein>
<evidence type="ECO:0000313" key="2">
    <source>
        <dbReference type="Proteomes" id="UP001168552"/>
    </source>
</evidence>
<name>A0ABT8F4T7_9BACT</name>
<dbReference type="RefSeq" id="WP_320004011.1">
    <property type="nucleotide sequence ID" value="NZ_JAUHJS010000004.1"/>
</dbReference>